<protein>
    <submittedName>
        <fullName evidence="1">Uncharacterized protein</fullName>
    </submittedName>
</protein>
<sequence>MDSIKTHVEIRSDHFPITEKELEKWDGQIGGELLAQYLSTKLTEYELPIAGFDDEDWGYHISFNQDQYQDIFIGCNRYEENDNLFLIFIHPSKTIIRKGFFKKIDISKQLNHISKILEEILSDTAIFNDVRWWNSEEMKSVK</sequence>
<organism evidence="1 2">
    <name type="scientific">Acinetobacter ursingii</name>
    <dbReference type="NCBI Taxonomy" id="108980"/>
    <lineage>
        <taxon>Bacteria</taxon>
        <taxon>Pseudomonadati</taxon>
        <taxon>Pseudomonadota</taxon>
        <taxon>Gammaproteobacteria</taxon>
        <taxon>Moraxellales</taxon>
        <taxon>Moraxellaceae</taxon>
        <taxon>Acinetobacter</taxon>
    </lineage>
</organism>
<evidence type="ECO:0000313" key="1">
    <source>
        <dbReference type="EMBL" id="HCK31659.1"/>
    </source>
</evidence>
<proteinExistence type="predicted"/>
<comment type="caution">
    <text evidence="1">The sequence shown here is derived from an EMBL/GenBank/DDBJ whole genome shotgun (WGS) entry which is preliminary data.</text>
</comment>
<evidence type="ECO:0000313" key="2">
    <source>
        <dbReference type="Proteomes" id="UP000263596"/>
    </source>
</evidence>
<name>A0A3D2SQB4_9GAMM</name>
<dbReference type="RefSeq" id="WP_240307169.1">
    <property type="nucleotide sequence ID" value="NZ_JAKUKK010000001.1"/>
</dbReference>
<reference evidence="1 2" key="1">
    <citation type="journal article" date="2018" name="Nat. Biotechnol.">
        <title>A standardized bacterial taxonomy based on genome phylogeny substantially revises the tree of life.</title>
        <authorList>
            <person name="Parks D.H."/>
            <person name="Chuvochina M."/>
            <person name="Waite D.W."/>
            <person name="Rinke C."/>
            <person name="Skarshewski A."/>
            <person name="Chaumeil P.A."/>
            <person name="Hugenholtz P."/>
        </authorList>
    </citation>
    <scope>NUCLEOTIDE SEQUENCE [LARGE SCALE GENOMIC DNA]</scope>
    <source>
        <strain evidence="1">UBA9669</strain>
    </source>
</reference>
<gene>
    <name evidence="1" type="ORF">DHW29_16850</name>
</gene>
<accession>A0A3D2SQB4</accession>
<dbReference type="AlphaFoldDB" id="A0A3D2SQB4"/>
<dbReference type="Proteomes" id="UP000263596">
    <property type="component" value="Unassembled WGS sequence"/>
</dbReference>
<dbReference type="EMBL" id="DPVE01000312">
    <property type="protein sequence ID" value="HCK31659.1"/>
    <property type="molecule type" value="Genomic_DNA"/>
</dbReference>